<feature type="repeat" description="HEAT" evidence="15">
    <location>
        <begin position="607"/>
        <end position="645"/>
    </location>
</feature>
<comment type="catalytic activity">
    <reaction evidence="14">
        <text>L-seryl-[protein] + ATP = O-phospho-L-seryl-[protein] + ADP + H(+)</text>
        <dbReference type="Rhea" id="RHEA:17989"/>
        <dbReference type="Rhea" id="RHEA-COMP:9863"/>
        <dbReference type="Rhea" id="RHEA-COMP:11604"/>
        <dbReference type="ChEBI" id="CHEBI:15378"/>
        <dbReference type="ChEBI" id="CHEBI:29999"/>
        <dbReference type="ChEBI" id="CHEBI:30616"/>
        <dbReference type="ChEBI" id="CHEBI:83421"/>
        <dbReference type="ChEBI" id="CHEBI:456216"/>
        <dbReference type="EC" id="2.7.11.1"/>
    </reaction>
    <physiologicalReaction direction="left-to-right" evidence="14">
        <dbReference type="Rhea" id="RHEA:17990"/>
    </physiologicalReaction>
</comment>
<dbReference type="Gene3D" id="2.130.10.10">
    <property type="entry name" value="YVTN repeat-like/Quinoprotein amine dehydrogenase"/>
    <property type="match status" value="1"/>
</dbReference>
<dbReference type="InterPro" id="IPR016024">
    <property type="entry name" value="ARM-type_fold"/>
</dbReference>
<evidence type="ECO:0000313" key="18">
    <source>
        <dbReference type="Proteomes" id="UP000005220"/>
    </source>
</evidence>
<dbReference type="InterPro" id="IPR011009">
    <property type="entry name" value="Kinase-like_dom_sf"/>
</dbReference>
<evidence type="ECO:0000313" key="17">
    <source>
        <dbReference type="EMBL" id="CCF59201.1"/>
    </source>
</evidence>
<dbReference type="GO" id="GO:0000011">
    <property type="term" value="P:vacuole inheritance"/>
    <property type="evidence" value="ECO:0007669"/>
    <property type="project" value="EnsemblFungi"/>
</dbReference>
<dbReference type="GO" id="GO:0046854">
    <property type="term" value="P:phosphatidylinositol phosphate biosynthetic process"/>
    <property type="evidence" value="ECO:0007669"/>
    <property type="project" value="EnsemblFungi"/>
</dbReference>
<protein>
    <recommendedName>
        <fullName evidence="2">non-specific serine/threonine protein kinase</fullName>
        <ecNumber evidence="2">2.7.11.1</ecNumber>
    </recommendedName>
</protein>
<comment type="subcellular location">
    <subcellularLocation>
        <location evidence="1">Endosome membrane</location>
        <topology evidence="1">Lipid-anchor</topology>
    </subcellularLocation>
    <subcellularLocation>
        <location evidence="12">Golgi apparatus</location>
        <location evidence="12">trans-Golgi network membrane</location>
        <topology evidence="12">Lipid-anchor</topology>
    </subcellularLocation>
</comment>
<evidence type="ECO:0000256" key="2">
    <source>
        <dbReference type="ARBA" id="ARBA00012513"/>
    </source>
</evidence>
<dbReference type="SMART" id="SM00220">
    <property type="entry name" value="S_TKc"/>
    <property type="match status" value="1"/>
</dbReference>
<dbReference type="FunFam" id="1.10.510.10:FF:000497">
    <property type="entry name" value="Phosphoinositide 3-kinase regulatory subunit"/>
    <property type="match status" value="1"/>
</dbReference>
<dbReference type="Pfam" id="PF22956">
    <property type="entry name" value="VPS15-like_hel"/>
    <property type="match status" value="1"/>
</dbReference>
<dbReference type="FunCoup" id="H2AXV1">
    <property type="interactions" value="950"/>
</dbReference>
<keyword evidence="10" id="KW-0067">ATP-binding</keyword>
<proteinExistence type="predicted"/>
<dbReference type="InterPro" id="IPR008271">
    <property type="entry name" value="Ser/Thr_kinase_AS"/>
</dbReference>
<feature type="domain" description="Protein kinase" evidence="16">
    <location>
        <begin position="27"/>
        <end position="299"/>
    </location>
</feature>
<evidence type="ECO:0000256" key="14">
    <source>
        <dbReference type="ARBA" id="ARBA00048977"/>
    </source>
</evidence>
<dbReference type="GO" id="GO:0034272">
    <property type="term" value="C:phosphatidylinositol 3-kinase complex, class III, type II"/>
    <property type="evidence" value="ECO:0007669"/>
    <property type="project" value="EnsemblFungi"/>
</dbReference>
<evidence type="ECO:0000256" key="6">
    <source>
        <dbReference type="ARBA" id="ARBA00022737"/>
    </source>
</evidence>
<dbReference type="RefSeq" id="XP_003958336.1">
    <property type="nucleotide sequence ID" value="XM_003958287.1"/>
</dbReference>
<dbReference type="EC" id="2.7.11.1" evidence="2"/>
<keyword evidence="8" id="KW-0967">Endosome</keyword>
<keyword evidence="3" id="KW-0723">Serine/threonine-protein kinase</keyword>
<dbReference type="GO" id="GO:0045324">
    <property type="term" value="P:late endosome to vacuole transport"/>
    <property type="evidence" value="ECO:0007669"/>
    <property type="project" value="EnsemblFungi"/>
</dbReference>
<evidence type="ECO:0000256" key="7">
    <source>
        <dbReference type="ARBA" id="ARBA00022741"/>
    </source>
</evidence>
<dbReference type="GO" id="GO:0043130">
    <property type="term" value="F:ubiquitin binding"/>
    <property type="evidence" value="ECO:0007669"/>
    <property type="project" value="EnsemblFungi"/>
</dbReference>
<dbReference type="InterPro" id="IPR015943">
    <property type="entry name" value="WD40/YVTN_repeat-like_dom_sf"/>
</dbReference>
<keyword evidence="18" id="KW-1185">Reference proteome</keyword>
<dbReference type="GO" id="GO:0006623">
    <property type="term" value="P:protein targeting to vacuole"/>
    <property type="evidence" value="ECO:0007669"/>
    <property type="project" value="EnsemblFungi"/>
</dbReference>
<dbReference type="OrthoDB" id="242910at2759"/>
<dbReference type="SUPFAM" id="SSF48371">
    <property type="entry name" value="ARM repeat"/>
    <property type="match status" value="1"/>
</dbReference>
<dbReference type="InterPro" id="IPR011989">
    <property type="entry name" value="ARM-like"/>
</dbReference>
<dbReference type="GO" id="GO:0005794">
    <property type="term" value="C:Golgi apparatus"/>
    <property type="evidence" value="ECO:0007669"/>
    <property type="project" value="UniProtKB-SubCell"/>
</dbReference>
<reference evidence="17 18" key="1">
    <citation type="journal article" date="2011" name="Proc. Natl. Acad. Sci. U.S.A.">
        <title>Evolutionary erosion of yeast sex chromosomes by mating-type switching accidents.</title>
        <authorList>
            <person name="Gordon J.L."/>
            <person name="Armisen D."/>
            <person name="Proux-Wera E."/>
            <person name="Oheigeartaigh S.S."/>
            <person name="Byrne K.P."/>
            <person name="Wolfe K.H."/>
        </authorList>
    </citation>
    <scope>NUCLEOTIDE SEQUENCE [LARGE SCALE GENOMIC DNA]</scope>
    <source>
        <strain evidence="18">ATCC 22294 / BCRC 22015 / CBS 2517 / CECT 1963 / NBRC 1671 / NRRL Y-8276</strain>
    </source>
</reference>
<organism evidence="17 18">
    <name type="scientific">Kazachstania africana (strain ATCC 22294 / BCRC 22015 / CBS 2517 / CECT 1963 / NBRC 1671 / NRRL Y-8276)</name>
    <name type="common">Yeast</name>
    <name type="synonym">Kluyveromyces africanus</name>
    <dbReference type="NCBI Taxonomy" id="1071382"/>
    <lineage>
        <taxon>Eukaryota</taxon>
        <taxon>Fungi</taxon>
        <taxon>Dikarya</taxon>
        <taxon>Ascomycota</taxon>
        <taxon>Saccharomycotina</taxon>
        <taxon>Saccharomycetes</taxon>
        <taxon>Saccharomycetales</taxon>
        <taxon>Saccharomycetaceae</taxon>
        <taxon>Kazachstania</taxon>
    </lineage>
</organism>
<dbReference type="SUPFAM" id="SSF56112">
    <property type="entry name" value="Protein kinase-like (PK-like)"/>
    <property type="match status" value="1"/>
</dbReference>
<dbReference type="InterPro" id="IPR036322">
    <property type="entry name" value="WD40_repeat_dom_sf"/>
</dbReference>
<dbReference type="GO" id="GO:0051365">
    <property type="term" value="P:cellular response to potassium ion starvation"/>
    <property type="evidence" value="ECO:0007669"/>
    <property type="project" value="EnsemblFungi"/>
</dbReference>
<dbReference type="GO" id="GO:0045053">
    <property type="term" value="P:protein retention in Golgi apparatus"/>
    <property type="evidence" value="ECO:0007669"/>
    <property type="project" value="EnsemblFungi"/>
</dbReference>
<dbReference type="PROSITE" id="PS50011">
    <property type="entry name" value="PROTEIN_KINASE_DOM"/>
    <property type="match status" value="1"/>
</dbReference>
<dbReference type="GO" id="GO:0005770">
    <property type="term" value="C:late endosome"/>
    <property type="evidence" value="ECO:0007669"/>
    <property type="project" value="TreeGrafter"/>
</dbReference>
<keyword evidence="7" id="KW-0547">Nucleotide-binding</keyword>
<keyword evidence="11" id="KW-0072">Autophagy</keyword>
<dbReference type="InterPro" id="IPR045162">
    <property type="entry name" value="Vps15-like"/>
</dbReference>
<evidence type="ECO:0000256" key="5">
    <source>
        <dbReference type="ARBA" id="ARBA00022679"/>
    </source>
</evidence>
<dbReference type="GO" id="GO:0005524">
    <property type="term" value="F:ATP binding"/>
    <property type="evidence" value="ECO:0007669"/>
    <property type="project" value="UniProtKB-KW"/>
</dbReference>
<dbReference type="EMBL" id="HE650827">
    <property type="protein sequence ID" value="CCF59201.1"/>
    <property type="molecule type" value="Genomic_DNA"/>
</dbReference>
<dbReference type="GO" id="GO:0032968">
    <property type="term" value="P:positive regulation of transcription elongation by RNA polymerase II"/>
    <property type="evidence" value="ECO:0007669"/>
    <property type="project" value="EnsemblFungi"/>
</dbReference>
<evidence type="ECO:0000256" key="1">
    <source>
        <dbReference type="ARBA" id="ARBA00004455"/>
    </source>
</evidence>
<dbReference type="GeneID" id="13887181"/>
<evidence type="ECO:0000256" key="12">
    <source>
        <dbReference type="ARBA" id="ARBA00037864"/>
    </source>
</evidence>
<evidence type="ECO:0000256" key="10">
    <source>
        <dbReference type="ARBA" id="ARBA00022840"/>
    </source>
</evidence>
<evidence type="ECO:0000256" key="8">
    <source>
        <dbReference type="ARBA" id="ARBA00022753"/>
    </source>
</evidence>
<keyword evidence="6" id="KW-0677">Repeat</keyword>
<dbReference type="Pfam" id="PF00069">
    <property type="entry name" value="Pkinase"/>
    <property type="match status" value="1"/>
</dbReference>
<dbReference type="PANTHER" id="PTHR17583:SF0">
    <property type="entry name" value="PHOSPHOINOSITIDE 3-KINASE REGULATORY SUBUNIT 4"/>
    <property type="match status" value="1"/>
</dbReference>
<evidence type="ECO:0000259" key="16">
    <source>
        <dbReference type="PROSITE" id="PS50011"/>
    </source>
</evidence>
<dbReference type="HOGENOM" id="CLU_001696_0_1_1"/>
<dbReference type="GO" id="GO:0034271">
    <property type="term" value="C:phosphatidylinositol 3-kinase complex, class III, type I"/>
    <property type="evidence" value="ECO:0007669"/>
    <property type="project" value="EnsemblFungi"/>
</dbReference>
<evidence type="ECO:0000256" key="4">
    <source>
        <dbReference type="ARBA" id="ARBA00022574"/>
    </source>
</evidence>
<comment type="catalytic activity">
    <reaction evidence="13">
        <text>L-threonyl-[protein] + ATP = O-phospho-L-threonyl-[protein] + ADP + H(+)</text>
        <dbReference type="Rhea" id="RHEA:46608"/>
        <dbReference type="Rhea" id="RHEA-COMP:11060"/>
        <dbReference type="Rhea" id="RHEA-COMP:11605"/>
        <dbReference type="ChEBI" id="CHEBI:15378"/>
        <dbReference type="ChEBI" id="CHEBI:30013"/>
        <dbReference type="ChEBI" id="CHEBI:30616"/>
        <dbReference type="ChEBI" id="CHEBI:61977"/>
        <dbReference type="ChEBI" id="CHEBI:456216"/>
        <dbReference type="EC" id="2.7.11.1"/>
    </reaction>
    <physiologicalReaction direction="left-to-right" evidence="13">
        <dbReference type="Rhea" id="RHEA:46609"/>
    </physiologicalReaction>
</comment>
<dbReference type="GO" id="GO:0071561">
    <property type="term" value="C:nucleus-vacuole junction"/>
    <property type="evidence" value="ECO:0007669"/>
    <property type="project" value="EnsemblFungi"/>
</dbReference>
<keyword evidence="9" id="KW-0418">Kinase</keyword>
<keyword evidence="4" id="KW-0853">WD repeat</keyword>
<dbReference type="Gene3D" id="1.25.10.10">
    <property type="entry name" value="Leucine-rich Repeat Variant"/>
    <property type="match status" value="1"/>
</dbReference>
<dbReference type="eggNOG" id="KOG1240">
    <property type="taxonomic scope" value="Eukaryota"/>
</dbReference>
<dbReference type="GO" id="GO:0004674">
    <property type="term" value="F:protein serine/threonine kinase activity"/>
    <property type="evidence" value="ECO:0007669"/>
    <property type="project" value="UniProtKB-KW"/>
</dbReference>
<dbReference type="Proteomes" id="UP000005220">
    <property type="component" value="Chromosome 7"/>
</dbReference>
<evidence type="ECO:0000256" key="11">
    <source>
        <dbReference type="ARBA" id="ARBA00023006"/>
    </source>
</evidence>
<dbReference type="GO" id="GO:0010008">
    <property type="term" value="C:endosome membrane"/>
    <property type="evidence" value="ECO:0007669"/>
    <property type="project" value="UniProtKB-SubCell"/>
</dbReference>
<gene>
    <name evidence="17" type="primary">KAFR0G01670</name>
    <name evidence="17" type="ORF">KAFR_0G01670</name>
</gene>
<evidence type="ECO:0000256" key="15">
    <source>
        <dbReference type="PROSITE-ProRule" id="PRU00103"/>
    </source>
</evidence>
<evidence type="ECO:0000256" key="3">
    <source>
        <dbReference type="ARBA" id="ARBA00022527"/>
    </source>
</evidence>
<accession>H2AXV1</accession>
<name>H2AXV1_KAZAF</name>
<dbReference type="InterPro" id="IPR055231">
    <property type="entry name" value="2AA_helical"/>
</dbReference>
<dbReference type="PANTHER" id="PTHR17583">
    <property type="entry name" value="PHOSPHOINOSITIDE 3-KINASE REGULATORY SUBUNIT 4"/>
    <property type="match status" value="1"/>
</dbReference>
<dbReference type="CDD" id="cd13980">
    <property type="entry name" value="STKc_Vps15"/>
    <property type="match status" value="1"/>
</dbReference>
<dbReference type="PROSITE" id="PS50077">
    <property type="entry name" value="HEAT_REPEAT"/>
    <property type="match status" value="1"/>
</dbReference>
<dbReference type="Gene3D" id="1.10.510.10">
    <property type="entry name" value="Transferase(Phosphotransferase) domain 1"/>
    <property type="match status" value="1"/>
</dbReference>
<dbReference type="InterPro" id="IPR021133">
    <property type="entry name" value="HEAT_type_2"/>
</dbReference>
<dbReference type="GO" id="GO:0120095">
    <property type="term" value="C:vacuole-isolation membrane contact site"/>
    <property type="evidence" value="ECO:0007669"/>
    <property type="project" value="EnsemblFungi"/>
</dbReference>
<sequence length="1419" mass="161298">MGTQLSLLAQTTPSIGISSYIDVLEEVHYISQLNSSKFLKTCKALDPNGEIIIKVFIKPTEDYKLDGVLDLVNSEALLLSQLPNVLNYSKVIESNRAVYLIRQHLHRSLYERLSSRPYLQLIEQKFIAFQLLNCLKDIHSLNVTHGDIKTENILVNSWSWVSLSDFASQIKPVYLPEDNPGEYSFYFDTSKRRICYVAPERFDSKLNELQKSKRFKVTKEMDIFSMGCCIAELFAEDDPIFNLSQLFKYKAGDYKIIEYLDAHFESDEMKNLIRDMVDLNPKKRLTASQLLDKYRGNFFPDYFYSFTYDYLRTLASLGTNIPSAGNICVHTTLKENVTVLDEAITKIYNDFPKICGSLELPLIESRNDTERDQKLFVTPEIHLLNNYSLKLQPFQNHSKVQAVNKECMIFLTSYLCHALRNIRTNDSKIKCLELLTCLSQFVSDKNKLNRIVPYLLTYFEATGNANAQALSVQCLCQVLTVIEEVDQLNENIFIDYLLPQLKKLLIRCRNEPYVRIVVANCLGNLVEIAGKFQELSLYSSATNEQDRLYLQNGADDKRRYIKRLSNIVDKLVVSLLTDNEVWVKIALLDNILPLCKFFGKERTNDIILSHLITYLNDKNPFLRMVLVEVLPAIAILLGPITLQQYILPLLIQTLTDTEEAVVTAVLQSIKDLCKTGLIETQVSYDIAMVISPLILHPNYSIRQMTLMIIYEISQKLTKAEIYCSLYPIIKEFFDFDVVFTLEVLLSSAKKPISRTILNLLCSWSSRASNSLFWQQIPNKHVDSVGNTQINFISKDYSSRSYGFNNTNSLLSKASTNVPQLFNKQEVPLTTEDKIWIEKFKTVGLADVDLWKITALRAYVTRITTNPRRRPDTSFSIDGNDKNQLSLSTFNILPRTVFFEIDFVEERTQQSIDNSNMDKAKANKKMFGLPPVTALHGSLIFKAKSMATTIQNLKNVYVQLEPSLSHKGSLNHIKEGVPFEKREFIVRNSYEGDNDTIKHFLNNVEIFPTLKEYKEFGTVTTAMKDTDILKNIRGHLIGNLTKNSRNVLTNVITSFHDRPFLISATIQGTVSIWDVKCIVQGLQFDPNITHDCQSPITDIVMIPGYDTFAITLKDGSVLAMRVSYSAIDGKRKYTHLQPIRKMNINAKLPDTSIEDYITKIKTFITDDKSLLIGLTSLSNILLIDLRYMEIINTIQNPMSHGAITSFTIDEESYTLILGTTKGIVDVWDLRFKILINSWAFGDNIPILDIHICPYLSKNCVLVMGGSSEAPITIWNFAKIQCRNAIIFSDKQPSADVFSPLKKKLCDIQYSAVHKQRVSAVYVNGHTALVADQETSDLFMVDLKSLSKSRVLINSSHMNYSFATVQATANMSFLLIKNVSSGVNQLAKAQNNNINTLTAARVDDKSVIFAADSVGMIKIFE</sequence>
<dbReference type="GO" id="GO:0000425">
    <property type="term" value="P:pexophagy"/>
    <property type="evidence" value="ECO:0007669"/>
    <property type="project" value="EnsemblFungi"/>
</dbReference>
<dbReference type="InParanoid" id="H2AXV1"/>
<dbReference type="KEGG" id="kaf:KAFR_0G01670"/>
<evidence type="ECO:0000256" key="9">
    <source>
        <dbReference type="ARBA" id="ARBA00022777"/>
    </source>
</evidence>
<dbReference type="PROSITE" id="PS00108">
    <property type="entry name" value="PROTEIN_KINASE_ST"/>
    <property type="match status" value="1"/>
</dbReference>
<dbReference type="InterPro" id="IPR000719">
    <property type="entry name" value="Prot_kinase_dom"/>
</dbReference>
<keyword evidence="5" id="KW-0808">Transferase</keyword>
<evidence type="ECO:0000256" key="13">
    <source>
        <dbReference type="ARBA" id="ARBA00048659"/>
    </source>
</evidence>
<dbReference type="SUPFAM" id="SSF50978">
    <property type="entry name" value="WD40 repeat-like"/>
    <property type="match status" value="1"/>
</dbReference>
<dbReference type="STRING" id="1071382.H2AXV1"/>